<dbReference type="Proteomes" id="UP001348817">
    <property type="component" value="Chromosome"/>
</dbReference>
<proteinExistence type="predicted"/>
<dbReference type="NCBIfam" id="NF006767">
    <property type="entry name" value="PRK09289.1"/>
    <property type="match status" value="1"/>
</dbReference>
<evidence type="ECO:0000256" key="11">
    <source>
        <dbReference type="PROSITE-ProRule" id="PRU00524"/>
    </source>
</evidence>
<feature type="domain" description="Lumazine-binding" evidence="12">
    <location>
        <begin position="1"/>
        <end position="95"/>
    </location>
</feature>
<evidence type="ECO:0000256" key="3">
    <source>
        <dbReference type="ARBA" id="ARBA00004887"/>
    </source>
</evidence>
<dbReference type="GO" id="GO:0004746">
    <property type="term" value="F:riboflavin synthase activity"/>
    <property type="evidence" value="ECO:0007669"/>
    <property type="project" value="UniProtKB-UniRule"/>
</dbReference>
<keyword evidence="14" id="KW-1185">Reference proteome</keyword>
<name>A0AAU9D081_9BACT</name>
<evidence type="ECO:0000256" key="2">
    <source>
        <dbReference type="ARBA" id="ARBA00002803"/>
    </source>
</evidence>
<organism evidence="13 14">
    <name type="scientific">Fulvitalea axinellae</name>
    <dbReference type="NCBI Taxonomy" id="1182444"/>
    <lineage>
        <taxon>Bacteria</taxon>
        <taxon>Pseudomonadati</taxon>
        <taxon>Bacteroidota</taxon>
        <taxon>Cytophagia</taxon>
        <taxon>Cytophagales</taxon>
        <taxon>Persicobacteraceae</taxon>
        <taxon>Fulvitalea</taxon>
    </lineage>
</organism>
<evidence type="ECO:0000256" key="7">
    <source>
        <dbReference type="ARBA" id="ARBA00022619"/>
    </source>
</evidence>
<evidence type="ECO:0000313" key="14">
    <source>
        <dbReference type="Proteomes" id="UP001348817"/>
    </source>
</evidence>
<dbReference type="KEGG" id="fax:FUAX_35240"/>
<comment type="catalytic activity">
    <reaction evidence="1">
        <text>2 6,7-dimethyl-8-(1-D-ribityl)lumazine + H(+) = 5-amino-6-(D-ribitylamino)uracil + riboflavin</text>
        <dbReference type="Rhea" id="RHEA:20772"/>
        <dbReference type="ChEBI" id="CHEBI:15378"/>
        <dbReference type="ChEBI" id="CHEBI:15934"/>
        <dbReference type="ChEBI" id="CHEBI:57986"/>
        <dbReference type="ChEBI" id="CHEBI:58201"/>
        <dbReference type="EC" id="2.5.1.9"/>
    </reaction>
</comment>
<dbReference type="EMBL" id="AP025314">
    <property type="protein sequence ID" value="BDD11092.1"/>
    <property type="molecule type" value="Genomic_DNA"/>
</dbReference>
<dbReference type="EC" id="2.5.1.9" evidence="5 10"/>
<evidence type="ECO:0000256" key="8">
    <source>
        <dbReference type="ARBA" id="ARBA00022679"/>
    </source>
</evidence>
<keyword evidence="8" id="KW-0808">Transferase</keyword>
<protein>
    <recommendedName>
        <fullName evidence="6 10">Riboflavin synthase</fullName>
        <ecNumber evidence="5 10">2.5.1.9</ecNumber>
    </recommendedName>
</protein>
<dbReference type="GO" id="GO:0009231">
    <property type="term" value="P:riboflavin biosynthetic process"/>
    <property type="evidence" value="ECO:0007669"/>
    <property type="project" value="UniProtKB-KW"/>
</dbReference>
<feature type="domain" description="Lumazine-binding" evidence="12">
    <location>
        <begin position="96"/>
        <end position="193"/>
    </location>
</feature>
<dbReference type="Pfam" id="PF00677">
    <property type="entry name" value="Lum_binding"/>
    <property type="match status" value="2"/>
</dbReference>
<dbReference type="FunFam" id="2.40.30.20:FF:000003">
    <property type="entry name" value="Riboflavin synthase, alpha subunit"/>
    <property type="match status" value="1"/>
</dbReference>
<reference evidence="13 14" key="1">
    <citation type="submission" date="2021-12" db="EMBL/GenBank/DDBJ databases">
        <title>Genome sequencing of bacteria with rrn-lacking chromosome and rrn-plasmid.</title>
        <authorList>
            <person name="Anda M."/>
            <person name="Iwasaki W."/>
        </authorList>
    </citation>
    <scope>NUCLEOTIDE SEQUENCE [LARGE SCALE GENOMIC DNA]</scope>
    <source>
        <strain evidence="13 14">DSM 100852</strain>
    </source>
</reference>
<evidence type="ECO:0000313" key="13">
    <source>
        <dbReference type="EMBL" id="BDD11092.1"/>
    </source>
</evidence>
<comment type="pathway">
    <text evidence="3">Cofactor biosynthesis; riboflavin biosynthesis; riboflavin from 2-hydroxy-3-oxobutyl phosphate and 5-amino-6-(D-ribitylamino)uracil: step 2/2.</text>
</comment>
<dbReference type="AlphaFoldDB" id="A0AAU9D081"/>
<dbReference type="PANTHER" id="PTHR21098:SF12">
    <property type="entry name" value="RIBOFLAVIN SYNTHASE"/>
    <property type="match status" value="1"/>
</dbReference>
<gene>
    <name evidence="13" type="primary">ribE</name>
    <name evidence="13" type="ORF">FUAX_35240</name>
</gene>
<evidence type="ECO:0000256" key="4">
    <source>
        <dbReference type="ARBA" id="ARBA00011233"/>
    </source>
</evidence>
<dbReference type="InterPro" id="IPR023366">
    <property type="entry name" value="ATP_synth_asu-like_sf"/>
</dbReference>
<dbReference type="InterPro" id="IPR001783">
    <property type="entry name" value="Lumazine-bd"/>
</dbReference>
<dbReference type="PROSITE" id="PS51177">
    <property type="entry name" value="LUMAZINE_BIND"/>
    <property type="match status" value="2"/>
</dbReference>
<evidence type="ECO:0000256" key="5">
    <source>
        <dbReference type="ARBA" id="ARBA00012827"/>
    </source>
</evidence>
<comment type="function">
    <text evidence="2">Catalyzes the dismutation of two molecules of 6,7-dimethyl-8-ribityllumazine, resulting in the formation of riboflavin and 5-amino-6-(D-ribitylamino)uracil.</text>
</comment>
<evidence type="ECO:0000256" key="6">
    <source>
        <dbReference type="ARBA" id="ARBA00013950"/>
    </source>
</evidence>
<dbReference type="FunFam" id="2.40.30.20:FF:000004">
    <property type="entry name" value="Riboflavin synthase, alpha subunit"/>
    <property type="match status" value="1"/>
</dbReference>
<evidence type="ECO:0000256" key="9">
    <source>
        <dbReference type="ARBA" id="ARBA00022737"/>
    </source>
</evidence>
<sequence length="213" mass="23269">MFTGIIETLGTIKSVETDGTNKIFKVESDLAPELSVDESLAHNGVCLTVTSIEGNVTSVTAVDETLKKTNLGKLNAGDLVNLERAMPANGRFDGHIVQGHVDQTGKCVRVQELDGSWIYDFEYDFEAEGHFLVEKGSVCINGTSLTVFNCEKGKFTVTIIPYTHENTNFKTLKAGDTINLEFDIIGKYIQRLVSQGYGEALLKGGVPFPKDDK</sequence>
<evidence type="ECO:0000256" key="1">
    <source>
        <dbReference type="ARBA" id="ARBA00000968"/>
    </source>
</evidence>
<dbReference type="InterPro" id="IPR026017">
    <property type="entry name" value="Lumazine-bd_dom"/>
</dbReference>
<dbReference type="PANTHER" id="PTHR21098">
    <property type="entry name" value="RIBOFLAVIN SYNTHASE ALPHA CHAIN"/>
    <property type="match status" value="1"/>
</dbReference>
<dbReference type="RefSeq" id="WP_338392608.1">
    <property type="nucleotide sequence ID" value="NZ_AP025314.1"/>
</dbReference>
<dbReference type="InterPro" id="IPR017938">
    <property type="entry name" value="Riboflavin_synthase-like_b-brl"/>
</dbReference>
<feature type="repeat" description="Lumazine-binding" evidence="11">
    <location>
        <begin position="96"/>
        <end position="193"/>
    </location>
</feature>
<keyword evidence="9" id="KW-0677">Repeat</keyword>
<evidence type="ECO:0000256" key="10">
    <source>
        <dbReference type="NCBIfam" id="TIGR00187"/>
    </source>
</evidence>
<dbReference type="CDD" id="cd00402">
    <property type="entry name" value="Riboflavin_synthase_like"/>
    <property type="match status" value="1"/>
</dbReference>
<accession>A0AAU9D081</accession>
<dbReference type="Gene3D" id="2.40.30.20">
    <property type="match status" value="2"/>
</dbReference>
<comment type="subunit">
    <text evidence="4">Homotrimer.</text>
</comment>
<dbReference type="SUPFAM" id="SSF63380">
    <property type="entry name" value="Riboflavin synthase domain-like"/>
    <property type="match status" value="2"/>
</dbReference>
<feature type="repeat" description="Lumazine-binding" evidence="11">
    <location>
        <begin position="1"/>
        <end position="95"/>
    </location>
</feature>
<evidence type="ECO:0000259" key="12">
    <source>
        <dbReference type="PROSITE" id="PS51177"/>
    </source>
</evidence>
<dbReference type="NCBIfam" id="TIGR00187">
    <property type="entry name" value="ribE"/>
    <property type="match status" value="1"/>
</dbReference>
<dbReference type="PIRSF" id="PIRSF000498">
    <property type="entry name" value="Riboflavin_syn_A"/>
    <property type="match status" value="1"/>
</dbReference>
<keyword evidence="7" id="KW-0686">Riboflavin biosynthesis</keyword>